<proteinExistence type="predicted"/>
<keyword evidence="2" id="KW-1185">Reference proteome</keyword>
<protein>
    <submittedName>
        <fullName evidence="1">Uncharacterized protein</fullName>
    </submittedName>
</protein>
<organism evidence="1 2">
    <name type="scientific">Taklimakanibacter albus</name>
    <dbReference type="NCBI Taxonomy" id="2800327"/>
    <lineage>
        <taxon>Bacteria</taxon>
        <taxon>Pseudomonadati</taxon>
        <taxon>Pseudomonadota</taxon>
        <taxon>Alphaproteobacteria</taxon>
        <taxon>Hyphomicrobiales</taxon>
        <taxon>Aestuariivirgaceae</taxon>
        <taxon>Taklimakanibacter</taxon>
    </lineage>
</organism>
<evidence type="ECO:0000313" key="2">
    <source>
        <dbReference type="Proteomes" id="UP000616151"/>
    </source>
</evidence>
<name>A0ACC5R5E1_9HYPH</name>
<gene>
    <name evidence="1" type="ORF">JHL16_15810</name>
</gene>
<sequence length="192" mass="20790">MGTSLAAFLRHHGRARLLATAVAVLCLAGTASARDLTDAESTMLNSAVEMYDKAMEGKDVPILVKAIPPRIIKQMAEHDKASEDDIRKALGDLIGQTLEALPVHSFTMDMAKAEHGHVADGTPYLLIPTETVMTTGGEGKTLMRTATLAMLDGDLWYMVRGSDAQQVAALREAYPEYETVVFPDATMELVKE</sequence>
<dbReference type="EMBL" id="JAENHL010000007">
    <property type="protein sequence ID" value="MBK1867824.1"/>
    <property type="molecule type" value="Genomic_DNA"/>
</dbReference>
<accession>A0ACC5R5E1</accession>
<reference evidence="1" key="1">
    <citation type="submission" date="2021-01" db="EMBL/GenBank/DDBJ databases">
        <authorList>
            <person name="Sun Q."/>
        </authorList>
    </citation>
    <scope>NUCLEOTIDE SEQUENCE</scope>
    <source>
        <strain evidence="1">YIM B02566</strain>
    </source>
</reference>
<dbReference type="Proteomes" id="UP000616151">
    <property type="component" value="Unassembled WGS sequence"/>
</dbReference>
<evidence type="ECO:0000313" key="1">
    <source>
        <dbReference type="EMBL" id="MBK1867824.1"/>
    </source>
</evidence>
<comment type="caution">
    <text evidence="1">The sequence shown here is derived from an EMBL/GenBank/DDBJ whole genome shotgun (WGS) entry which is preliminary data.</text>
</comment>